<dbReference type="GO" id="GO:0004525">
    <property type="term" value="F:ribonuclease III activity"/>
    <property type="evidence" value="ECO:0007669"/>
    <property type="project" value="InterPro"/>
</dbReference>
<protein>
    <recommendedName>
        <fullName evidence="2">RNase III domain-containing protein</fullName>
    </recommendedName>
</protein>
<dbReference type="SUPFAM" id="SSF69065">
    <property type="entry name" value="RNase III domain-like"/>
    <property type="match status" value="1"/>
</dbReference>
<evidence type="ECO:0000259" key="2">
    <source>
        <dbReference type="PROSITE" id="PS50142"/>
    </source>
</evidence>
<dbReference type="AlphaFoldDB" id="A0AAW1Q0F2"/>
<feature type="domain" description="RNase III" evidence="2">
    <location>
        <begin position="108"/>
        <end position="231"/>
    </location>
</feature>
<dbReference type="CDD" id="cd00593">
    <property type="entry name" value="RIBOc"/>
    <property type="match status" value="1"/>
</dbReference>
<comment type="caution">
    <text evidence="3">The sequence shown here is derived from an EMBL/GenBank/DDBJ whole genome shotgun (WGS) entry which is preliminary data.</text>
</comment>
<dbReference type="Gene3D" id="1.10.1520.10">
    <property type="entry name" value="Ribonuclease III domain"/>
    <property type="match status" value="1"/>
</dbReference>
<evidence type="ECO:0000313" key="3">
    <source>
        <dbReference type="EMBL" id="KAK9813584.1"/>
    </source>
</evidence>
<dbReference type="PROSITE" id="PS50142">
    <property type="entry name" value="RNASE_3_2"/>
    <property type="match status" value="1"/>
</dbReference>
<keyword evidence="4" id="KW-1185">Reference proteome</keyword>
<proteinExistence type="predicted"/>
<evidence type="ECO:0000256" key="1">
    <source>
        <dbReference type="SAM" id="MobiDB-lite"/>
    </source>
</evidence>
<accession>A0AAW1Q0F2</accession>
<reference evidence="3 4" key="1">
    <citation type="journal article" date="2024" name="Nat. Commun.">
        <title>Phylogenomics reveals the evolutionary origins of lichenization in chlorophyte algae.</title>
        <authorList>
            <person name="Puginier C."/>
            <person name="Libourel C."/>
            <person name="Otte J."/>
            <person name="Skaloud P."/>
            <person name="Haon M."/>
            <person name="Grisel S."/>
            <person name="Petersen M."/>
            <person name="Berrin J.G."/>
            <person name="Delaux P.M."/>
            <person name="Dal Grande F."/>
            <person name="Keller J."/>
        </authorList>
    </citation>
    <scope>NUCLEOTIDE SEQUENCE [LARGE SCALE GENOMIC DNA]</scope>
    <source>
        <strain evidence="3 4">SAG 2036</strain>
    </source>
</reference>
<dbReference type="Proteomes" id="UP001465755">
    <property type="component" value="Unassembled WGS sequence"/>
</dbReference>
<feature type="compositionally biased region" description="Low complexity" evidence="1">
    <location>
        <begin position="35"/>
        <end position="45"/>
    </location>
</feature>
<name>A0AAW1Q0F2_9CHLO</name>
<dbReference type="InterPro" id="IPR000999">
    <property type="entry name" value="RNase_III_dom"/>
</dbReference>
<feature type="compositionally biased region" description="Low complexity" evidence="1">
    <location>
        <begin position="14"/>
        <end position="23"/>
    </location>
</feature>
<gene>
    <name evidence="3" type="ORF">WJX73_008665</name>
</gene>
<sequence>MAAHRLVQSLQRGLSSLRTQGRSQRGRRRSRDYQAPAAVLAPAKTASERPRQPHLVRSLPPDWVGHQVSSAELISGMVPRAQLLQKLSDLHNHAEYPQTEQFPSASQLDDLQQKLRHWFTNPMLLKLSLVHTSASTAGNHNLAWVGDAAMHLIVSEQLCARYFDANINIGDLTIARAQLISRSTFAAQAQVLGLAKMAVVGKGVRSSGPVPLNLLAEMFESIMGAIYVDAGLERCRASYLHLCPMPKSFFELKKRLKL</sequence>
<dbReference type="GO" id="GO:0006396">
    <property type="term" value="P:RNA processing"/>
    <property type="evidence" value="ECO:0007669"/>
    <property type="project" value="InterPro"/>
</dbReference>
<dbReference type="InterPro" id="IPR036389">
    <property type="entry name" value="RNase_III_sf"/>
</dbReference>
<dbReference type="SMART" id="SM00535">
    <property type="entry name" value="RIBOc"/>
    <property type="match status" value="1"/>
</dbReference>
<dbReference type="Pfam" id="PF00636">
    <property type="entry name" value="Ribonuclease_3"/>
    <property type="match status" value="1"/>
</dbReference>
<organism evidence="3 4">
    <name type="scientific">Symbiochloris irregularis</name>
    <dbReference type="NCBI Taxonomy" id="706552"/>
    <lineage>
        <taxon>Eukaryota</taxon>
        <taxon>Viridiplantae</taxon>
        <taxon>Chlorophyta</taxon>
        <taxon>core chlorophytes</taxon>
        <taxon>Trebouxiophyceae</taxon>
        <taxon>Trebouxiales</taxon>
        <taxon>Trebouxiaceae</taxon>
        <taxon>Symbiochloris</taxon>
    </lineage>
</organism>
<dbReference type="EMBL" id="JALJOQ010000004">
    <property type="protein sequence ID" value="KAK9813584.1"/>
    <property type="molecule type" value="Genomic_DNA"/>
</dbReference>
<evidence type="ECO:0000313" key="4">
    <source>
        <dbReference type="Proteomes" id="UP001465755"/>
    </source>
</evidence>
<feature type="region of interest" description="Disordered" evidence="1">
    <location>
        <begin position="1"/>
        <end position="58"/>
    </location>
</feature>